<evidence type="ECO:0000256" key="9">
    <source>
        <dbReference type="ARBA" id="ARBA00023180"/>
    </source>
</evidence>
<dbReference type="SUPFAM" id="SSF55486">
    <property type="entry name" value="Metalloproteases ('zincins'), catalytic domain"/>
    <property type="match status" value="1"/>
</dbReference>
<evidence type="ECO:0000256" key="2">
    <source>
        <dbReference type="ARBA" id="ARBA00022723"/>
    </source>
</evidence>
<feature type="region of interest" description="Disordered" evidence="14">
    <location>
        <begin position="19"/>
        <end position="208"/>
    </location>
</feature>
<evidence type="ECO:0000256" key="6">
    <source>
        <dbReference type="ARBA" id="ARBA00023049"/>
    </source>
</evidence>
<feature type="binding site" evidence="12">
    <location>
        <position position="341"/>
    </location>
    <ligand>
        <name>Zn(2+)</name>
        <dbReference type="ChEBI" id="CHEBI:29105"/>
        <note>catalytic</note>
    </ligand>
</feature>
<feature type="compositionally biased region" description="Basic and acidic residues" evidence="14">
    <location>
        <begin position="100"/>
        <end position="144"/>
    </location>
</feature>
<keyword evidence="1 12" id="KW-0645">Protease</keyword>
<keyword evidence="6 12" id="KW-0482">Metalloprotease</keyword>
<dbReference type="GO" id="GO:0006508">
    <property type="term" value="P:proteolysis"/>
    <property type="evidence" value="ECO:0007669"/>
    <property type="project" value="UniProtKB-KW"/>
</dbReference>
<feature type="chain" id="PRO_5034325018" description="Metalloendopeptidase" evidence="13">
    <location>
        <begin position="19"/>
        <end position="437"/>
    </location>
</feature>
<evidence type="ECO:0000256" key="14">
    <source>
        <dbReference type="SAM" id="MobiDB-lite"/>
    </source>
</evidence>
<dbReference type="Gene3D" id="3.40.390.10">
    <property type="entry name" value="Collagenase (Catalytic Domain)"/>
    <property type="match status" value="1"/>
</dbReference>
<evidence type="ECO:0000256" key="5">
    <source>
        <dbReference type="ARBA" id="ARBA00022833"/>
    </source>
</evidence>
<dbReference type="Pfam" id="PF01400">
    <property type="entry name" value="Astacin"/>
    <property type="match status" value="1"/>
</dbReference>
<accession>A0A8C6M284</accession>
<keyword evidence="8" id="KW-1015">Disulfide bond</keyword>
<dbReference type="GeneTree" id="ENSGT00940000161051"/>
<comment type="caution">
    <text evidence="12">Lacks conserved residue(s) required for the propagation of feature annotation.</text>
</comment>
<dbReference type="FunFam" id="3.40.390.10:FF:000040">
    <property type="entry name" value="Metalloendopeptidase"/>
    <property type="match status" value="1"/>
</dbReference>
<keyword evidence="2 12" id="KW-0479">Metal-binding</keyword>
<dbReference type="PANTHER" id="PTHR10127:SF839">
    <property type="entry name" value="HATCHING ENZYME 1.2-RELATED"/>
    <property type="match status" value="1"/>
</dbReference>
<evidence type="ECO:0000256" key="3">
    <source>
        <dbReference type="ARBA" id="ARBA00022729"/>
    </source>
</evidence>
<feature type="compositionally biased region" description="Basic and acidic residues" evidence="14">
    <location>
        <begin position="154"/>
        <end position="168"/>
    </location>
</feature>
<evidence type="ECO:0000256" key="13">
    <source>
        <dbReference type="RuleBase" id="RU361183"/>
    </source>
</evidence>
<feature type="active site" evidence="12">
    <location>
        <position position="338"/>
    </location>
</feature>
<keyword evidence="4 12" id="KW-0378">Hydrolase</keyword>
<keyword evidence="10" id="KW-0968">Cytoplasmic vesicle</keyword>
<feature type="compositionally biased region" description="Acidic residues" evidence="14">
    <location>
        <begin position="63"/>
        <end position="99"/>
    </location>
</feature>
<proteinExistence type="predicted"/>
<dbReference type="GO" id="GO:0042588">
    <property type="term" value="C:zymogen granule"/>
    <property type="evidence" value="ECO:0007669"/>
    <property type="project" value="UniProtKB-SubCell"/>
</dbReference>
<organism evidence="16 17">
    <name type="scientific">Nothobranchius furzeri</name>
    <name type="common">Turquoise killifish</name>
    <dbReference type="NCBI Taxonomy" id="105023"/>
    <lineage>
        <taxon>Eukaryota</taxon>
        <taxon>Metazoa</taxon>
        <taxon>Chordata</taxon>
        <taxon>Craniata</taxon>
        <taxon>Vertebrata</taxon>
        <taxon>Euteleostomi</taxon>
        <taxon>Actinopterygii</taxon>
        <taxon>Neopterygii</taxon>
        <taxon>Teleostei</taxon>
        <taxon>Neoteleostei</taxon>
        <taxon>Acanthomorphata</taxon>
        <taxon>Ovalentaria</taxon>
        <taxon>Atherinomorphae</taxon>
        <taxon>Cyprinodontiformes</taxon>
        <taxon>Nothobranchiidae</taxon>
        <taxon>Nothobranchius</taxon>
    </lineage>
</organism>
<feature type="domain" description="Peptidase M12A" evidence="15">
    <location>
        <begin position="239"/>
        <end position="437"/>
    </location>
</feature>
<feature type="compositionally biased region" description="Basic and acidic residues" evidence="14">
    <location>
        <begin position="20"/>
        <end position="47"/>
    </location>
</feature>
<dbReference type="Proteomes" id="UP000694548">
    <property type="component" value="Unassembled WGS sequence"/>
</dbReference>
<dbReference type="PRINTS" id="PR00480">
    <property type="entry name" value="ASTACIN"/>
</dbReference>
<evidence type="ECO:0000256" key="11">
    <source>
        <dbReference type="ARBA" id="ARBA00024324"/>
    </source>
</evidence>
<evidence type="ECO:0000256" key="8">
    <source>
        <dbReference type="ARBA" id="ARBA00023157"/>
    </source>
</evidence>
<keyword evidence="17" id="KW-1185">Reference proteome</keyword>
<dbReference type="AlphaFoldDB" id="A0A8C6M284"/>
<keyword evidence="7" id="KW-0865">Zymogen</keyword>
<name>A0A8C6M284_NOTFU</name>
<feature type="signal peptide" evidence="13">
    <location>
        <begin position="1"/>
        <end position="18"/>
    </location>
</feature>
<evidence type="ECO:0000256" key="10">
    <source>
        <dbReference type="ARBA" id="ARBA00023329"/>
    </source>
</evidence>
<dbReference type="EC" id="3.4.24.-" evidence="13"/>
<reference evidence="16" key="2">
    <citation type="submission" date="2025-09" db="UniProtKB">
        <authorList>
            <consortium name="Ensembl"/>
        </authorList>
    </citation>
    <scope>IDENTIFICATION</scope>
</reference>
<keyword evidence="3 13" id="KW-0732">Signal</keyword>
<feature type="binding site" evidence="12">
    <location>
        <position position="337"/>
    </location>
    <ligand>
        <name>Zn(2+)</name>
        <dbReference type="ChEBI" id="CHEBI:29105"/>
        <note>catalytic</note>
    </ligand>
</feature>
<dbReference type="InterPro" id="IPR001506">
    <property type="entry name" value="Peptidase_M12A"/>
</dbReference>
<evidence type="ECO:0000256" key="7">
    <source>
        <dbReference type="ARBA" id="ARBA00023145"/>
    </source>
</evidence>
<evidence type="ECO:0000256" key="12">
    <source>
        <dbReference type="PROSITE-ProRule" id="PRU01211"/>
    </source>
</evidence>
<keyword evidence="9" id="KW-0325">Glycoprotein</keyword>
<reference evidence="16" key="1">
    <citation type="submission" date="2025-08" db="UniProtKB">
        <authorList>
            <consortium name="Ensembl"/>
        </authorList>
    </citation>
    <scope>IDENTIFICATION</scope>
</reference>
<evidence type="ECO:0000259" key="15">
    <source>
        <dbReference type="PROSITE" id="PS51864"/>
    </source>
</evidence>
<dbReference type="InterPro" id="IPR024079">
    <property type="entry name" value="MetalloPept_cat_dom_sf"/>
</dbReference>
<evidence type="ECO:0000313" key="16">
    <source>
        <dbReference type="Ensembl" id="ENSNFUP00015027460.1"/>
    </source>
</evidence>
<dbReference type="GO" id="GO:0004222">
    <property type="term" value="F:metalloendopeptidase activity"/>
    <property type="evidence" value="ECO:0007669"/>
    <property type="project" value="UniProtKB-UniRule"/>
</dbReference>
<dbReference type="PROSITE" id="PS51864">
    <property type="entry name" value="ASTACIN"/>
    <property type="match status" value="1"/>
</dbReference>
<dbReference type="Ensembl" id="ENSNFUT00015028679.1">
    <property type="protein sequence ID" value="ENSNFUP00015027460.1"/>
    <property type="gene ID" value="ENSNFUG00015013293.1"/>
</dbReference>
<feature type="binding site" evidence="12">
    <location>
        <position position="347"/>
    </location>
    <ligand>
        <name>Zn(2+)</name>
        <dbReference type="ChEBI" id="CHEBI:29105"/>
        <note>catalytic</note>
    </ligand>
</feature>
<dbReference type="PANTHER" id="PTHR10127">
    <property type="entry name" value="DISCOIDIN, CUB, EGF, LAMININ , AND ZINC METALLOPROTEASE DOMAIN CONTAINING"/>
    <property type="match status" value="1"/>
</dbReference>
<comment type="subcellular location">
    <subcellularLocation>
        <location evidence="11">Zymogen granule</location>
    </subcellularLocation>
</comment>
<evidence type="ECO:0000256" key="4">
    <source>
        <dbReference type="ARBA" id="ARBA00022801"/>
    </source>
</evidence>
<dbReference type="GO" id="GO:0008270">
    <property type="term" value="F:zinc ion binding"/>
    <property type="evidence" value="ECO:0007669"/>
    <property type="project" value="UniProtKB-UniRule"/>
</dbReference>
<comment type="cofactor">
    <cofactor evidence="12 13">
        <name>Zn(2+)</name>
        <dbReference type="ChEBI" id="CHEBI:29105"/>
    </cofactor>
    <text evidence="12 13">Binds 1 zinc ion per subunit.</text>
</comment>
<sequence length="437" mass="50273">MSPSASLLLLLLLGLSHALPLHEERDREYKGDLDDKPDGEREIKGGLDDEQDDEQENKGHLDDEQDDEQEDEQENKGDLDDEQDDEQDDDQDDEQEDEQETKGHLDDEQENKGEQDDEQENKGEQDDEQENKGHLDDEQENKGDQDDEQDDEQENKGEQDDEQENKGDLDDEQDDEQKNKGDLDDEQENKGHQDDDKVHDGVKHRQTQRVDISTRILRANKFSDEDLIEGDLLVPKHRNAIKCFYAQCLWGKGPDGLVRVPYVISNDFNYYERQIIQGAANAFGRSTCIRYVPRTYESDYVYIVNKAGCYSSLGKVGGVQELSLNRAGCLYTGVAQHEMNHALGFQHEQVRSDRDNYVRINWQNITPGSAYNFYKADTNNLNTPYDYSSIMQYGRDAFSIGYGRDTITPIPNPNAPIGQRNGFSYWDIQRINLLYHC</sequence>
<evidence type="ECO:0000313" key="17">
    <source>
        <dbReference type="Proteomes" id="UP000694548"/>
    </source>
</evidence>
<evidence type="ECO:0000256" key="1">
    <source>
        <dbReference type="ARBA" id="ARBA00022670"/>
    </source>
</evidence>
<feature type="compositionally biased region" description="Basic and acidic residues" evidence="14">
    <location>
        <begin position="176"/>
        <end position="203"/>
    </location>
</feature>
<keyword evidence="5 12" id="KW-0862">Zinc</keyword>
<dbReference type="InterPro" id="IPR006026">
    <property type="entry name" value="Peptidase_Metallo"/>
</dbReference>
<dbReference type="SMART" id="SM00235">
    <property type="entry name" value="ZnMc"/>
    <property type="match status" value="1"/>
</dbReference>
<protein>
    <recommendedName>
        <fullName evidence="13">Metalloendopeptidase</fullName>
        <ecNumber evidence="13">3.4.24.-</ecNumber>
    </recommendedName>
</protein>